<keyword evidence="5" id="KW-0539">Nucleus</keyword>
<accession>A0A177FCS5</accession>
<dbReference type="SMART" id="SM00066">
    <property type="entry name" value="GAL4"/>
    <property type="match status" value="1"/>
</dbReference>
<dbReference type="SMART" id="SM00906">
    <property type="entry name" value="Fungal_trans"/>
    <property type="match status" value="1"/>
</dbReference>
<dbReference type="GO" id="GO:0006351">
    <property type="term" value="P:DNA-templated transcription"/>
    <property type="evidence" value="ECO:0007669"/>
    <property type="project" value="InterPro"/>
</dbReference>
<reference evidence="8 9" key="1">
    <citation type="submission" date="2016-03" db="EMBL/GenBank/DDBJ databases">
        <title>Draft genome sequence of the Fonsecaea monophora CBS 269.37.</title>
        <authorList>
            <person name="Bombassaro A."/>
            <person name="Vinicius W.A."/>
            <person name="De Hoog S."/>
            <person name="Sun J."/>
            <person name="Souza E.M."/>
            <person name="Raittz R.T."/>
            <person name="Costa F."/>
            <person name="Leao A.C."/>
            <person name="Tadra-Sfeir M.Z."/>
            <person name="Baura V."/>
            <person name="Balsanelli E."/>
            <person name="Pedrosa F.O."/>
            <person name="Moreno L.F."/>
            <person name="Steffens M.B."/>
            <person name="Xi L."/>
            <person name="Bocca A.L."/>
            <person name="Felipe M.S."/>
            <person name="Teixeira M."/>
            <person name="Telles Filho F.Q."/>
            <person name="Azevedo C.M."/>
            <person name="Gomes R."/>
            <person name="Vicente V.A."/>
        </authorList>
    </citation>
    <scope>NUCLEOTIDE SEQUENCE [LARGE SCALE GENOMIC DNA]</scope>
    <source>
        <strain evidence="8 9">CBS 269.37</strain>
    </source>
</reference>
<dbReference type="PROSITE" id="PS50048">
    <property type="entry name" value="ZN2_CY6_FUNGAL_2"/>
    <property type="match status" value="1"/>
</dbReference>
<comment type="caution">
    <text evidence="8">The sequence shown here is derived from an EMBL/GenBank/DDBJ whole genome shotgun (WGS) entry which is preliminary data.</text>
</comment>
<dbReference type="InterPro" id="IPR050987">
    <property type="entry name" value="AtrR-like"/>
</dbReference>
<sequence length="580" mass="64806">MLQHKLRKACDFCYRRRIKCDAQKPRCTNCILHDSVCGFGAASRKAQTRRRESSEDIAVLRKQVEGLESSLDQALRRIEELQSLMPRWETDSEIQAVSPSIPEDNVPLVQKEPLPNARMELPPRQDVLSATEAYLTTLNAVLPLFHPGRLLQSINDWYIYPDRRERTTWAAINVVLALAHRQIPAIPGERSAADYLHNAQTVLSEVIMGDADLLNVQILLGMVMLFQGTQDVKPATMLIAVALRLAHELGLHTRRSTQKHTLDHSQVLERDRVFWIAYILDRDISLRAGQPPVQREADIEIEYPSAEPEDGAGTVAITSNADGTVPFNFLRCRVQLAQIQSEVYDFMVATRAGIGTLVDSAPDDDVARLNHMLDAWLSSIPPPFRPGAILQAGQQNLSRSFAVLYSAHLACRTQVYRADAMASRWVQNLRTFGRTVTTLKGPVPVSVSIVPVQAPVPVPVPLPTPSLQDWEKLIAETRGYMRLVWGVEPRDQAFIWLIDNISFVGSFRMTACTYVSGSICLTANIMFEPGHPGVHHDLALVNHSFALLDELIRQTGRKALGDLRDACEELLRYACALSPI</sequence>
<proteinExistence type="predicted"/>
<dbReference type="Proteomes" id="UP000077002">
    <property type="component" value="Unassembled WGS sequence"/>
</dbReference>
<evidence type="ECO:0000256" key="1">
    <source>
        <dbReference type="ARBA" id="ARBA00022723"/>
    </source>
</evidence>
<keyword evidence="9" id="KW-1185">Reference proteome</keyword>
<dbReference type="InterPro" id="IPR001138">
    <property type="entry name" value="Zn2Cys6_DnaBD"/>
</dbReference>
<dbReference type="RefSeq" id="XP_022512951.1">
    <property type="nucleotide sequence ID" value="XM_022654812.1"/>
</dbReference>
<dbReference type="SUPFAM" id="SSF57701">
    <property type="entry name" value="Zn2/Cys6 DNA-binding domain"/>
    <property type="match status" value="1"/>
</dbReference>
<dbReference type="InterPro" id="IPR007219">
    <property type="entry name" value="XnlR_reg_dom"/>
</dbReference>
<evidence type="ECO:0000256" key="5">
    <source>
        <dbReference type="ARBA" id="ARBA00023242"/>
    </source>
</evidence>
<dbReference type="GO" id="GO:0000981">
    <property type="term" value="F:DNA-binding transcription factor activity, RNA polymerase II-specific"/>
    <property type="evidence" value="ECO:0007669"/>
    <property type="project" value="InterPro"/>
</dbReference>
<dbReference type="GO" id="GO:0003677">
    <property type="term" value="F:DNA binding"/>
    <property type="evidence" value="ECO:0007669"/>
    <property type="project" value="UniProtKB-KW"/>
</dbReference>
<dbReference type="CDD" id="cd00067">
    <property type="entry name" value="GAL4"/>
    <property type="match status" value="1"/>
</dbReference>
<feature type="domain" description="Zn(2)-C6 fungal-type" evidence="7">
    <location>
        <begin position="9"/>
        <end position="39"/>
    </location>
</feature>
<dbReference type="PANTHER" id="PTHR46910:SF25">
    <property type="entry name" value="ABC-TRANSPORTER-REGULATING TRANSCRIPTION FACTOR"/>
    <property type="match status" value="1"/>
</dbReference>
<feature type="coiled-coil region" evidence="6">
    <location>
        <begin position="50"/>
        <end position="91"/>
    </location>
</feature>
<dbReference type="GO" id="GO:0008270">
    <property type="term" value="F:zinc ion binding"/>
    <property type="evidence" value="ECO:0007669"/>
    <property type="project" value="InterPro"/>
</dbReference>
<dbReference type="Gene3D" id="4.10.240.10">
    <property type="entry name" value="Zn(2)-C6 fungal-type DNA-binding domain"/>
    <property type="match status" value="1"/>
</dbReference>
<evidence type="ECO:0000259" key="7">
    <source>
        <dbReference type="PROSITE" id="PS50048"/>
    </source>
</evidence>
<evidence type="ECO:0000256" key="3">
    <source>
        <dbReference type="ARBA" id="ARBA00023125"/>
    </source>
</evidence>
<keyword evidence="3" id="KW-0238">DNA-binding</keyword>
<evidence type="ECO:0000256" key="2">
    <source>
        <dbReference type="ARBA" id="ARBA00023015"/>
    </source>
</evidence>
<dbReference type="Pfam" id="PF00172">
    <property type="entry name" value="Zn_clus"/>
    <property type="match status" value="1"/>
</dbReference>
<evidence type="ECO:0000256" key="6">
    <source>
        <dbReference type="SAM" id="Coils"/>
    </source>
</evidence>
<protein>
    <recommendedName>
        <fullName evidence="7">Zn(2)-C6 fungal-type domain-containing protein</fullName>
    </recommendedName>
</protein>
<evidence type="ECO:0000313" key="8">
    <source>
        <dbReference type="EMBL" id="OAG40999.1"/>
    </source>
</evidence>
<dbReference type="EMBL" id="LVKK01000028">
    <property type="protein sequence ID" value="OAG40999.1"/>
    <property type="molecule type" value="Genomic_DNA"/>
</dbReference>
<organism evidence="8 9">
    <name type="scientific">Fonsecaea monophora</name>
    <dbReference type="NCBI Taxonomy" id="254056"/>
    <lineage>
        <taxon>Eukaryota</taxon>
        <taxon>Fungi</taxon>
        <taxon>Dikarya</taxon>
        <taxon>Ascomycota</taxon>
        <taxon>Pezizomycotina</taxon>
        <taxon>Eurotiomycetes</taxon>
        <taxon>Chaetothyriomycetidae</taxon>
        <taxon>Chaetothyriales</taxon>
        <taxon>Herpotrichiellaceae</taxon>
        <taxon>Fonsecaea</taxon>
    </lineage>
</organism>
<dbReference type="PANTHER" id="PTHR46910">
    <property type="entry name" value="TRANSCRIPTION FACTOR PDR1"/>
    <property type="match status" value="1"/>
</dbReference>
<dbReference type="OrthoDB" id="2123952at2759"/>
<keyword evidence="2" id="KW-0805">Transcription regulation</keyword>
<evidence type="ECO:0000256" key="4">
    <source>
        <dbReference type="ARBA" id="ARBA00023163"/>
    </source>
</evidence>
<dbReference type="GeneID" id="34600009"/>
<dbReference type="Pfam" id="PF04082">
    <property type="entry name" value="Fungal_trans"/>
    <property type="match status" value="1"/>
</dbReference>
<name>A0A177FCS5_9EURO</name>
<evidence type="ECO:0000313" key="9">
    <source>
        <dbReference type="Proteomes" id="UP000077002"/>
    </source>
</evidence>
<dbReference type="AlphaFoldDB" id="A0A177FCS5"/>
<keyword evidence="4" id="KW-0804">Transcription</keyword>
<gene>
    <name evidence="8" type="ORF">AYO21_04841</name>
</gene>
<keyword evidence="6" id="KW-0175">Coiled coil</keyword>
<keyword evidence="1" id="KW-0479">Metal-binding</keyword>
<dbReference type="CDD" id="cd12148">
    <property type="entry name" value="fungal_TF_MHR"/>
    <property type="match status" value="1"/>
</dbReference>
<dbReference type="InterPro" id="IPR036864">
    <property type="entry name" value="Zn2-C6_fun-type_DNA-bd_sf"/>
</dbReference>